<sequence>MSQNTQNGPGVESRPARRSARWTADGALIVRHRRSGVAELDDIRPGALRAWASACWHLREAGTTPLPPAHVVRALARRGWW</sequence>
<feature type="region of interest" description="Disordered" evidence="1">
    <location>
        <begin position="1"/>
        <end position="20"/>
    </location>
</feature>
<dbReference type="AlphaFoldDB" id="A0A7X0G539"/>
<organism evidence="2 3">
    <name type="scientific">Actinomadura coerulea</name>
    <dbReference type="NCBI Taxonomy" id="46159"/>
    <lineage>
        <taxon>Bacteria</taxon>
        <taxon>Bacillati</taxon>
        <taxon>Actinomycetota</taxon>
        <taxon>Actinomycetes</taxon>
        <taxon>Streptosporangiales</taxon>
        <taxon>Thermomonosporaceae</taxon>
        <taxon>Actinomadura</taxon>
    </lineage>
</organism>
<evidence type="ECO:0000256" key="1">
    <source>
        <dbReference type="SAM" id="MobiDB-lite"/>
    </source>
</evidence>
<name>A0A7X0G539_9ACTN</name>
<dbReference type="EMBL" id="JACHMQ010000001">
    <property type="protein sequence ID" value="MBB6398902.1"/>
    <property type="molecule type" value="Genomic_DNA"/>
</dbReference>
<accession>A0A7X0G539</accession>
<proteinExistence type="predicted"/>
<dbReference type="Proteomes" id="UP000546324">
    <property type="component" value="Unassembled WGS sequence"/>
</dbReference>
<protein>
    <submittedName>
        <fullName evidence="2">Uncharacterized protein</fullName>
    </submittedName>
</protein>
<comment type="caution">
    <text evidence="2">The sequence shown here is derived from an EMBL/GenBank/DDBJ whole genome shotgun (WGS) entry which is preliminary data.</text>
</comment>
<evidence type="ECO:0000313" key="2">
    <source>
        <dbReference type="EMBL" id="MBB6398902.1"/>
    </source>
</evidence>
<dbReference type="RefSeq" id="WP_185030317.1">
    <property type="nucleotide sequence ID" value="NZ_JACHMQ010000001.1"/>
</dbReference>
<reference evidence="2 3" key="1">
    <citation type="submission" date="2020-08" db="EMBL/GenBank/DDBJ databases">
        <title>Sequencing the genomes of 1000 actinobacteria strains.</title>
        <authorList>
            <person name="Klenk H.-P."/>
        </authorList>
    </citation>
    <scope>NUCLEOTIDE SEQUENCE [LARGE SCALE GENOMIC DNA]</scope>
    <source>
        <strain evidence="2 3">DSM 43675</strain>
    </source>
</reference>
<keyword evidence="3" id="KW-1185">Reference proteome</keyword>
<gene>
    <name evidence="2" type="ORF">BKA00_005816</name>
</gene>
<evidence type="ECO:0000313" key="3">
    <source>
        <dbReference type="Proteomes" id="UP000546324"/>
    </source>
</evidence>